<dbReference type="InterPro" id="IPR010982">
    <property type="entry name" value="Lambda_DNA-bd_dom_sf"/>
</dbReference>
<evidence type="ECO:0000259" key="1">
    <source>
        <dbReference type="PROSITE" id="PS50943"/>
    </source>
</evidence>
<dbReference type="Pfam" id="PF13443">
    <property type="entry name" value="HTH_26"/>
    <property type="match status" value="1"/>
</dbReference>
<keyword evidence="3" id="KW-1185">Reference proteome</keyword>
<dbReference type="SUPFAM" id="SSF47413">
    <property type="entry name" value="lambda repressor-like DNA-binding domains"/>
    <property type="match status" value="1"/>
</dbReference>
<dbReference type="PROSITE" id="PS50943">
    <property type="entry name" value="HTH_CROC1"/>
    <property type="match status" value="1"/>
</dbReference>
<accession>A0ABN1GPU1</accession>
<dbReference type="CDD" id="cd00093">
    <property type="entry name" value="HTH_XRE"/>
    <property type="match status" value="1"/>
</dbReference>
<name>A0ABN1GPU1_9CAUL</name>
<feature type="domain" description="HTH cro/C1-type" evidence="1">
    <location>
        <begin position="7"/>
        <end position="62"/>
    </location>
</feature>
<reference evidence="2 3" key="1">
    <citation type="journal article" date="2019" name="Int. J. Syst. Evol. Microbiol.">
        <title>The Global Catalogue of Microorganisms (GCM) 10K type strain sequencing project: providing services to taxonomists for standard genome sequencing and annotation.</title>
        <authorList>
            <consortium name="The Broad Institute Genomics Platform"/>
            <consortium name="The Broad Institute Genome Sequencing Center for Infectious Disease"/>
            <person name="Wu L."/>
            <person name="Ma J."/>
        </authorList>
    </citation>
    <scope>NUCLEOTIDE SEQUENCE [LARGE SCALE GENOMIC DNA]</scope>
    <source>
        <strain evidence="2 3">JCM 12928</strain>
    </source>
</reference>
<dbReference type="RefSeq" id="WP_343790819.1">
    <property type="nucleotide sequence ID" value="NZ_BAAAGA010000001.1"/>
</dbReference>
<protein>
    <submittedName>
        <fullName evidence="2">Helix-turn-helix transcriptional regulator</fullName>
    </submittedName>
</protein>
<dbReference type="Gene3D" id="1.10.260.40">
    <property type="entry name" value="lambda repressor-like DNA-binding domains"/>
    <property type="match status" value="1"/>
</dbReference>
<dbReference type="PANTHER" id="PTHR37301">
    <property type="entry name" value="DNA-BINDING PROTEIN-RELATED"/>
    <property type="match status" value="1"/>
</dbReference>
<dbReference type="Proteomes" id="UP001501352">
    <property type="component" value="Unassembled WGS sequence"/>
</dbReference>
<organism evidence="2 3">
    <name type="scientific">Brevundimonas kwangchunensis</name>
    <dbReference type="NCBI Taxonomy" id="322163"/>
    <lineage>
        <taxon>Bacteria</taxon>
        <taxon>Pseudomonadati</taxon>
        <taxon>Pseudomonadota</taxon>
        <taxon>Alphaproteobacteria</taxon>
        <taxon>Caulobacterales</taxon>
        <taxon>Caulobacteraceae</taxon>
        <taxon>Brevundimonas</taxon>
    </lineage>
</organism>
<gene>
    <name evidence="2" type="ORF">GCM10009422_08330</name>
</gene>
<dbReference type="InterPro" id="IPR001387">
    <property type="entry name" value="Cro/C1-type_HTH"/>
</dbReference>
<sequence length="80" mass="8654">MAIRVQLDRILLERRMSLTELADRVGVTLANLSILKTGKARAIRFTTLDALCRELNCTPGDLLGYAPGPQDPGGEETAGE</sequence>
<dbReference type="SMART" id="SM00530">
    <property type="entry name" value="HTH_XRE"/>
    <property type="match status" value="1"/>
</dbReference>
<dbReference type="PANTHER" id="PTHR37301:SF1">
    <property type="entry name" value="DNA-BINDING PROTEIN"/>
    <property type="match status" value="1"/>
</dbReference>
<evidence type="ECO:0000313" key="3">
    <source>
        <dbReference type="Proteomes" id="UP001501352"/>
    </source>
</evidence>
<dbReference type="EMBL" id="BAAAGA010000001">
    <property type="protein sequence ID" value="GAA0615606.1"/>
    <property type="molecule type" value="Genomic_DNA"/>
</dbReference>
<proteinExistence type="predicted"/>
<evidence type="ECO:0000313" key="2">
    <source>
        <dbReference type="EMBL" id="GAA0615606.1"/>
    </source>
</evidence>
<comment type="caution">
    <text evidence="2">The sequence shown here is derived from an EMBL/GenBank/DDBJ whole genome shotgun (WGS) entry which is preliminary data.</text>
</comment>